<organism evidence="2 3">
    <name type="scientific">Danionella cerebrum</name>
    <dbReference type="NCBI Taxonomy" id="2873325"/>
    <lineage>
        <taxon>Eukaryota</taxon>
        <taxon>Metazoa</taxon>
        <taxon>Chordata</taxon>
        <taxon>Craniata</taxon>
        <taxon>Vertebrata</taxon>
        <taxon>Euteleostomi</taxon>
        <taxon>Actinopterygii</taxon>
        <taxon>Neopterygii</taxon>
        <taxon>Teleostei</taxon>
        <taxon>Ostariophysi</taxon>
        <taxon>Cypriniformes</taxon>
        <taxon>Danionidae</taxon>
        <taxon>Danioninae</taxon>
        <taxon>Danionella</taxon>
    </lineage>
</organism>
<protein>
    <submittedName>
        <fullName evidence="2">Uncharacterized protein</fullName>
    </submittedName>
</protein>
<proteinExistence type="predicted"/>
<gene>
    <name evidence="2" type="ORF">DNTS_010116</name>
</gene>
<feature type="compositionally biased region" description="Low complexity" evidence="1">
    <location>
        <begin position="38"/>
        <end position="52"/>
    </location>
</feature>
<dbReference type="AlphaFoldDB" id="A0A553MM57"/>
<evidence type="ECO:0000313" key="3">
    <source>
        <dbReference type="Proteomes" id="UP000316079"/>
    </source>
</evidence>
<feature type="region of interest" description="Disordered" evidence="1">
    <location>
        <begin position="1"/>
        <end position="56"/>
    </location>
</feature>
<evidence type="ECO:0000313" key="2">
    <source>
        <dbReference type="EMBL" id="TRY54252.1"/>
    </source>
</evidence>
<sequence>MCESHPGESPEDSWNSSHSTTSENPSEPDPKLRKAGCSDAAELESSPASAAGSEERRRGFTLVFWSPSPRHKHTPLELSGFHTVLLKPANSRPTALRSSSAYFHLKNLFSAGSVGSRGSAGAEECRHCCVPSSTPCTMSALHPS</sequence>
<evidence type="ECO:0000256" key="1">
    <source>
        <dbReference type="SAM" id="MobiDB-lite"/>
    </source>
</evidence>
<keyword evidence="3" id="KW-1185">Reference proteome</keyword>
<feature type="compositionally biased region" description="Polar residues" evidence="1">
    <location>
        <begin position="12"/>
        <end position="25"/>
    </location>
</feature>
<name>A0A553MM57_9TELE</name>
<dbReference type="OrthoDB" id="9447225at2759"/>
<comment type="caution">
    <text evidence="2">The sequence shown here is derived from an EMBL/GenBank/DDBJ whole genome shotgun (WGS) entry which is preliminary data.</text>
</comment>
<dbReference type="Proteomes" id="UP000316079">
    <property type="component" value="Unassembled WGS sequence"/>
</dbReference>
<accession>A0A553MM57</accession>
<reference evidence="2 3" key="1">
    <citation type="journal article" date="2019" name="Sci. Data">
        <title>Hybrid genome assembly and annotation of Danionella translucida.</title>
        <authorList>
            <person name="Kadobianskyi M."/>
            <person name="Schulze L."/>
            <person name="Schuelke M."/>
            <person name="Judkewitz B."/>
        </authorList>
    </citation>
    <scope>NUCLEOTIDE SEQUENCE [LARGE SCALE GENOMIC DNA]</scope>
    <source>
        <strain evidence="2 3">Bolton</strain>
    </source>
</reference>
<dbReference type="EMBL" id="SRMA01027353">
    <property type="protein sequence ID" value="TRY54252.1"/>
    <property type="molecule type" value="Genomic_DNA"/>
</dbReference>